<evidence type="ECO:0000313" key="2">
    <source>
        <dbReference type="EMBL" id="RZQ51214.1"/>
    </source>
</evidence>
<dbReference type="Proteomes" id="UP000291338">
    <property type="component" value="Unassembled WGS sequence"/>
</dbReference>
<dbReference type="EMBL" id="PPSX01000129">
    <property type="protein sequence ID" value="RZQ51214.1"/>
    <property type="molecule type" value="Genomic_DNA"/>
</dbReference>
<evidence type="ECO:0000313" key="3">
    <source>
        <dbReference type="Proteomes" id="UP000291338"/>
    </source>
</evidence>
<accession>A0A4Q7IGQ7</accession>
<keyword evidence="1" id="KW-0812">Transmembrane</keyword>
<feature type="transmembrane region" description="Helical" evidence="1">
    <location>
        <begin position="43"/>
        <end position="60"/>
    </location>
</feature>
<proteinExistence type="predicted"/>
<protein>
    <submittedName>
        <fullName evidence="2">Uncharacterized protein</fullName>
    </submittedName>
</protein>
<dbReference type="AlphaFoldDB" id="A0A4Q7IGQ7"/>
<keyword evidence="1" id="KW-0472">Membrane</keyword>
<comment type="caution">
    <text evidence="2">The sequence shown here is derived from an EMBL/GenBank/DDBJ whole genome shotgun (WGS) entry which is preliminary data.</text>
</comment>
<dbReference type="RefSeq" id="WP_130257361.1">
    <property type="nucleotide sequence ID" value="NZ_PPSX01000129.1"/>
</dbReference>
<keyword evidence="1" id="KW-1133">Transmembrane helix</keyword>
<feature type="transmembrane region" description="Helical" evidence="1">
    <location>
        <begin position="20"/>
        <end position="37"/>
    </location>
</feature>
<sequence>MTDSFGKIDKDIKYYDKQCVKAGNLLIASISLLWAFPPEHFDFILFVGITFYSVIYLSGIKSTKTFKHRYKESLKELKKLTALKRCQNTKSKNA</sequence>
<gene>
    <name evidence="2" type="ORF">C1E23_20715</name>
</gene>
<name>A0A4Q7IGQ7_9GAMM</name>
<evidence type="ECO:0000256" key="1">
    <source>
        <dbReference type="SAM" id="Phobius"/>
    </source>
</evidence>
<reference evidence="2 3" key="1">
    <citation type="submission" date="2018-01" db="EMBL/GenBank/DDBJ databases">
        <title>Co-occurrence of chitin degradation, pigmentation and bioactivity in marine Pseudoalteromonas.</title>
        <authorList>
            <person name="Paulsen S."/>
            <person name="Gram L."/>
            <person name="Machado H."/>
        </authorList>
    </citation>
    <scope>NUCLEOTIDE SEQUENCE [LARGE SCALE GENOMIC DNA]</scope>
    <source>
        <strain evidence="2 3">S3898</strain>
    </source>
</reference>
<organism evidence="2 3">
    <name type="scientific">Pseudoalteromonas phenolica</name>
    <dbReference type="NCBI Taxonomy" id="161398"/>
    <lineage>
        <taxon>Bacteria</taxon>
        <taxon>Pseudomonadati</taxon>
        <taxon>Pseudomonadota</taxon>
        <taxon>Gammaproteobacteria</taxon>
        <taxon>Alteromonadales</taxon>
        <taxon>Pseudoalteromonadaceae</taxon>
        <taxon>Pseudoalteromonas</taxon>
    </lineage>
</organism>